<dbReference type="Pfam" id="PF05521">
    <property type="entry name" value="Phage_HCP"/>
    <property type="match status" value="1"/>
</dbReference>
<dbReference type="RefSeq" id="WP_106231263.1">
    <property type="nucleotide sequence ID" value="NZ_PVTM01000010.1"/>
</dbReference>
<accession>A0A2T0VLC4</accession>
<protein>
    <submittedName>
        <fullName evidence="1">SPP1 family predicted phage head-tail adaptor</fullName>
    </submittedName>
</protein>
<evidence type="ECO:0000313" key="2">
    <source>
        <dbReference type="Proteomes" id="UP000239896"/>
    </source>
</evidence>
<keyword evidence="2" id="KW-1185">Reference proteome</keyword>
<comment type="caution">
    <text evidence="1">The sequence shown here is derived from an EMBL/GenBank/DDBJ whole genome shotgun (WGS) entry which is preliminary data.</text>
</comment>
<dbReference type="Gene3D" id="2.40.10.270">
    <property type="entry name" value="Bacteriophage SPP1 head-tail adaptor protein"/>
    <property type="match status" value="1"/>
</dbReference>
<dbReference type="EMBL" id="PVTM01000010">
    <property type="protein sequence ID" value="PRY70982.1"/>
    <property type="molecule type" value="Genomic_DNA"/>
</dbReference>
<dbReference type="Proteomes" id="UP000239896">
    <property type="component" value="Unassembled WGS sequence"/>
</dbReference>
<sequence>MRAGDLRYLVNVQAFTTTQDPTTGEMVEAWSTVGQEWASIEGVSGREYLAAAAEQAETTFRVVMRHRPDVKTEMRLEHEGDTYQIKAILPDKRRRRLVLMCEVMA</sequence>
<proteinExistence type="predicted"/>
<name>A0A2T0VLC4_9GAMM</name>
<dbReference type="AlphaFoldDB" id="A0A2T0VLC4"/>
<reference evidence="1 2" key="1">
    <citation type="submission" date="2018-03" db="EMBL/GenBank/DDBJ databases">
        <title>Comparative analysis of microorganisms from saline springs in Andes Mountain Range, Colombia.</title>
        <authorList>
            <person name="Rubin E."/>
        </authorList>
    </citation>
    <scope>NUCLEOTIDE SEQUENCE [LARGE SCALE GENOMIC DNA]</scope>
    <source>
        <strain evidence="1 2">USBA 854</strain>
    </source>
</reference>
<evidence type="ECO:0000313" key="1">
    <source>
        <dbReference type="EMBL" id="PRY70982.1"/>
    </source>
</evidence>
<dbReference type="InterPro" id="IPR008767">
    <property type="entry name" value="Phage_SPP1_head-tail_adaptor"/>
</dbReference>
<organism evidence="1 2">
    <name type="scientific">Halomonas ventosae</name>
    <dbReference type="NCBI Taxonomy" id="229007"/>
    <lineage>
        <taxon>Bacteria</taxon>
        <taxon>Pseudomonadati</taxon>
        <taxon>Pseudomonadota</taxon>
        <taxon>Gammaproteobacteria</taxon>
        <taxon>Oceanospirillales</taxon>
        <taxon>Halomonadaceae</taxon>
        <taxon>Halomonas</taxon>
    </lineage>
</organism>
<dbReference type="InterPro" id="IPR038666">
    <property type="entry name" value="SSP1_head-tail_sf"/>
</dbReference>
<dbReference type="NCBIfam" id="TIGR01563">
    <property type="entry name" value="gp16_SPP1"/>
    <property type="match status" value="1"/>
</dbReference>
<gene>
    <name evidence="1" type="ORF">BCL64_11082</name>
</gene>